<gene>
    <name evidence="2" type="ORF">BOKJ2_LOCUS2300</name>
</gene>
<dbReference type="Proteomes" id="UP000614601">
    <property type="component" value="Unassembled WGS sequence"/>
</dbReference>
<dbReference type="Gene3D" id="3.40.50.1820">
    <property type="entry name" value="alpha/beta hydrolase"/>
    <property type="match status" value="1"/>
</dbReference>
<proteinExistence type="predicted"/>
<dbReference type="InterPro" id="IPR029058">
    <property type="entry name" value="AB_hydrolase_fold"/>
</dbReference>
<evidence type="ECO:0000313" key="2">
    <source>
        <dbReference type="EMBL" id="CAD5207643.1"/>
    </source>
</evidence>
<feature type="signal peptide" evidence="1">
    <location>
        <begin position="1"/>
        <end position="17"/>
    </location>
</feature>
<keyword evidence="3" id="KW-1185">Reference proteome</keyword>
<name>A0A811JWQ8_9BILA</name>
<sequence>MMLKLILINLLLLRCSATFSSNFLFFLEDLYGREIAETLARTDIGHEGSFGGGFHVPKTKTDKDPVIFIHGYTGYADDFMDQVDFMKLQEYDDTTLYGTTYGEWYGPIDRMNQTGMACKYVKAIRRLIVAVSIYTNRTVNLIGVSMGGALTRKAMLGGRCVETNEDLGKPLSHLINNYIGVVGVMHGAAFCENSTEAACNSVFGMRCHSKYLKDINSKTGYEGRRPFVIESTGDILVGYNVCGTHPSEYVGGHIIKYHGFDHTPTYRNSFQVQYLIVSEQL</sequence>
<dbReference type="InterPro" id="IPR002918">
    <property type="entry name" value="Lipase_EstA/Esterase_EstB"/>
</dbReference>
<protein>
    <recommendedName>
        <fullName evidence="4">Lipase domain-containing protein</fullName>
    </recommendedName>
</protein>
<dbReference type="GO" id="GO:0016042">
    <property type="term" value="P:lipid catabolic process"/>
    <property type="evidence" value="ECO:0007669"/>
    <property type="project" value="InterPro"/>
</dbReference>
<comment type="caution">
    <text evidence="2">The sequence shown here is derived from an EMBL/GenBank/DDBJ whole genome shotgun (WGS) entry which is preliminary data.</text>
</comment>
<feature type="chain" id="PRO_5035594433" description="Lipase domain-containing protein" evidence="1">
    <location>
        <begin position="18"/>
        <end position="281"/>
    </location>
</feature>
<dbReference type="AlphaFoldDB" id="A0A811JWQ8"/>
<dbReference type="GO" id="GO:0016298">
    <property type="term" value="F:lipase activity"/>
    <property type="evidence" value="ECO:0007669"/>
    <property type="project" value="TreeGrafter"/>
</dbReference>
<evidence type="ECO:0000313" key="3">
    <source>
        <dbReference type="Proteomes" id="UP000614601"/>
    </source>
</evidence>
<dbReference type="Pfam" id="PF01674">
    <property type="entry name" value="Lipase_2"/>
    <property type="match status" value="1"/>
</dbReference>
<dbReference type="EMBL" id="CAJFDH010000001">
    <property type="protein sequence ID" value="CAD5207643.1"/>
    <property type="molecule type" value="Genomic_DNA"/>
</dbReference>
<dbReference type="PANTHER" id="PTHR32015:SF5">
    <property type="entry name" value="LIPASE RELATED"/>
    <property type="match status" value="1"/>
</dbReference>
<organism evidence="2 3">
    <name type="scientific">Bursaphelenchus okinawaensis</name>
    <dbReference type="NCBI Taxonomy" id="465554"/>
    <lineage>
        <taxon>Eukaryota</taxon>
        <taxon>Metazoa</taxon>
        <taxon>Ecdysozoa</taxon>
        <taxon>Nematoda</taxon>
        <taxon>Chromadorea</taxon>
        <taxon>Rhabditida</taxon>
        <taxon>Tylenchina</taxon>
        <taxon>Tylenchomorpha</taxon>
        <taxon>Aphelenchoidea</taxon>
        <taxon>Aphelenchoididae</taxon>
        <taxon>Bursaphelenchus</taxon>
    </lineage>
</organism>
<reference evidence="2" key="1">
    <citation type="submission" date="2020-09" db="EMBL/GenBank/DDBJ databases">
        <authorList>
            <person name="Kikuchi T."/>
        </authorList>
    </citation>
    <scope>NUCLEOTIDE SEQUENCE</scope>
    <source>
        <strain evidence="2">SH1</strain>
    </source>
</reference>
<dbReference type="PANTHER" id="PTHR32015">
    <property type="entry name" value="FASTING INDUCED LIPASE"/>
    <property type="match status" value="1"/>
</dbReference>
<dbReference type="Proteomes" id="UP000783686">
    <property type="component" value="Unassembled WGS sequence"/>
</dbReference>
<evidence type="ECO:0008006" key="4">
    <source>
        <dbReference type="Google" id="ProtNLM"/>
    </source>
</evidence>
<keyword evidence="1" id="KW-0732">Signal</keyword>
<evidence type="ECO:0000256" key="1">
    <source>
        <dbReference type="SAM" id="SignalP"/>
    </source>
</evidence>
<dbReference type="SUPFAM" id="SSF53474">
    <property type="entry name" value="alpha/beta-Hydrolases"/>
    <property type="match status" value="1"/>
</dbReference>
<dbReference type="EMBL" id="CAJFCW020000001">
    <property type="protein sequence ID" value="CAG9086348.1"/>
    <property type="molecule type" value="Genomic_DNA"/>
</dbReference>
<accession>A0A811JWQ8</accession>
<dbReference type="OrthoDB" id="10310541at2759"/>